<feature type="domain" description="Glycoside hydrolase family 31 N-terminal" evidence="4">
    <location>
        <begin position="30"/>
        <end position="203"/>
    </location>
</feature>
<evidence type="ECO:0000259" key="3">
    <source>
        <dbReference type="Pfam" id="PF01055"/>
    </source>
</evidence>
<reference evidence="6 7" key="1">
    <citation type="submission" date="2024-09" db="EMBL/GenBank/DDBJ databases">
        <title>Chromosome-scale assembly of Riccia sorocarpa.</title>
        <authorList>
            <person name="Paukszto L."/>
        </authorList>
    </citation>
    <scope>NUCLEOTIDE SEQUENCE [LARGE SCALE GENOMIC DNA]</scope>
    <source>
        <strain evidence="6">LP-2024</strain>
        <tissue evidence="6">Aerial parts of the thallus</tissue>
    </source>
</reference>
<dbReference type="SUPFAM" id="SSF74650">
    <property type="entry name" value="Galactose mutarotase-like"/>
    <property type="match status" value="1"/>
</dbReference>
<dbReference type="Pfam" id="PF13802">
    <property type="entry name" value="Gal_mutarotas_2"/>
    <property type="match status" value="1"/>
</dbReference>
<dbReference type="EMBL" id="JBJQOH010000007">
    <property type="protein sequence ID" value="KAL3678499.1"/>
    <property type="molecule type" value="Genomic_DNA"/>
</dbReference>
<name>A0ABD3GMU0_9MARC</name>
<feature type="domain" description="Glycosyl hydrolase family 31 C-terminal" evidence="5">
    <location>
        <begin position="610"/>
        <end position="710"/>
    </location>
</feature>
<dbReference type="AlphaFoldDB" id="A0ABD3GMU0"/>
<dbReference type="GO" id="GO:0004553">
    <property type="term" value="F:hydrolase activity, hydrolyzing O-glycosyl compounds"/>
    <property type="evidence" value="ECO:0007669"/>
    <property type="project" value="UniProtKB-ARBA"/>
</dbReference>
<evidence type="ECO:0008006" key="8">
    <source>
        <dbReference type="Google" id="ProtNLM"/>
    </source>
</evidence>
<keyword evidence="2" id="KW-0326">Glycosidase</keyword>
<comment type="similarity">
    <text evidence="1 2">Belongs to the glycosyl hydrolase 31 family.</text>
</comment>
<evidence type="ECO:0000259" key="4">
    <source>
        <dbReference type="Pfam" id="PF13802"/>
    </source>
</evidence>
<protein>
    <recommendedName>
        <fullName evidence="8">Glycoside hydrolase family 31 N-terminal domain-containing protein</fullName>
    </recommendedName>
</protein>
<evidence type="ECO:0000259" key="5">
    <source>
        <dbReference type="Pfam" id="PF21365"/>
    </source>
</evidence>
<feature type="domain" description="Glycoside hydrolase family 31 TIM barrel" evidence="3">
    <location>
        <begin position="252"/>
        <end position="601"/>
    </location>
</feature>
<dbReference type="InterPro" id="IPR025887">
    <property type="entry name" value="Glyco_hydro_31_N_dom"/>
</dbReference>
<dbReference type="CDD" id="cd14752">
    <property type="entry name" value="GH31_N"/>
    <property type="match status" value="1"/>
</dbReference>
<dbReference type="PANTHER" id="PTHR22762">
    <property type="entry name" value="ALPHA-GLUCOSIDASE"/>
    <property type="match status" value="1"/>
</dbReference>
<dbReference type="InterPro" id="IPR011013">
    <property type="entry name" value="Gal_mutarotase_sf_dom"/>
</dbReference>
<accession>A0ABD3GMU0</accession>
<evidence type="ECO:0000313" key="7">
    <source>
        <dbReference type="Proteomes" id="UP001633002"/>
    </source>
</evidence>
<dbReference type="InterPro" id="IPR017853">
    <property type="entry name" value="GH"/>
</dbReference>
<dbReference type="InterPro" id="IPR000322">
    <property type="entry name" value="Glyco_hydro_31_TIM"/>
</dbReference>
<dbReference type="InterPro" id="IPR013780">
    <property type="entry name" value="Glyco_hydro_b"/>
</dbReference>
<dbReference type="PANTHER" id="PTHR22762:SF165">
    <property type="entry name" value="PUTATIVE (AFU_ORTHOLOGUE AFUA_1G06560)-RELATED"/>
    <property type="match status" value="1"/>
</dbReference>
<keyword evidence="7" id="KW-1185">Reference proteome</keyword>
<dbReference type="Gene3D" id="2.60.40.1760">
    <property type="entry name" value="glycosyl hydrolase (family 31)"/>
    <property type="match status" value="1"/>
</dbReference>
<keyword evidence="2" id="KW-0378">Hydrolase</keyword>
<evidence type="ECO:0000256" key="2">
    <source>
        <dbReference type="RuleBase" id="RU361185"/>
    </source>
</evidence>
<dbReference type="Gene3D" id="3.20.20.80">
    <property type="entry name" value="Glycosidases"/>
    <property type="match status" value="1"/>
</dbReference>
<dbReference type="Proteomes" id="UP001633002">
    <property type="component" value="Unassembled WGS sequence"/>
</dbReference>
<evidence type="ECO:0000313" key="6">
    <source>
        <dbReference type="EMBL" id="KAL3678499.1"/>
    </source>
</evidence>
<dbReference type="Pfam" id="PF21365">
    <property type="entry name" value="Glyco_hydro_31_3rd"/>
    <property type="match status" value="1"/>
</dbReference>
<dbReference type="SUPFAM" id="SSF51445">
    <property type="entry name" value="(Trans)glycosidases"/>
    <property type="match status" value="1"/>
</dbReference>
<organism evidence="6 7">
    <name type="scientific">Riccia sorocarpa</name>
    <dbReference type="NCBI Taxonomy" id="122646"/>
    <lineage>
        <taxon>Eukaryota</taxon>
        <taxon>Viridiplantae</taxon>
        <taxon>Streptophyta</taxon>
        <taxon>Embryophyta</taxon>
        <taxon>Marchantiophyta</taxon>
        <taxon>Marchantiopsida</taxon>
        <taxon>Marchantiidae</taxon>
        <taxon>Marchantiales</taxon>
        <taxon>Ricciaceae</taxon>
        <taxon>Riccia</taxon>
    </lineage>
</organism>
<comment type="caution">
    <text evidence="6">The sequence shown here is derived from an EMBL/GenBank/DDBJ whole genome shotgun (WGS) entry which is preliminary data.</text>
</comment>
<evidence type="ECO:0000256" key="1">
    <source>
        <dbReference type="ARBA" id="ARBA00007806"/>
    </source>
</evidence>
<dbReference type="Gene3D" id="2.60.40.1180">
    <property type="entry name" value="Golgi alpha-mannosidase II"/>
    <property type="match status" value="2"/>
</dbReference>
<sequence length="854" mass="97204">MKQTVSRNFVYLPYISHPITFVSEDSKDIFQLEFVSRKMVHIRYSPKNCSAERWAQTEAPILLSIDHDKQNHQVLIRTPDFQVRVDYGGERGLSLTWMDPWSSAIFAEDLRNRAYAYDAQSKGVFHYMRRKPGSEVYCGLGERTGQLNLHGRRFRLEGVDAMGYDAERTDPLYKFCPFYITLSKQSGIAYGLFYKNFSRTVFDLGAEIDALWGPYRYYHAQAGPLDYFMCLGPSVQGVFDTFATLMGRPLSLPPRYSLGYLASSMGYAEASNAQQKLWAFPSVCSKYDIPCDGLHLSSGYTVSPATGERYVFTWNNDRFPDPRSLVEHMKSQGIHVFANMKPWLLTTHPKYDYLKSKKGFMWDPETDSPAVVMQWSAGAGTCAPASYVDFTSNVGYRFWKDSVKEQLLEHGVEGCWNDNNEFTLPDDSCTFAMEVLPESMAHGAPPRKAKPAIEVGGPIQTLLMAKCSYEAMQEWDPNTRPFVISRSTSPWIHQFCHQTWSGDNFTDWRSLKFNIPMGLSAGLSVCPGGYGHDVGGFAGPKPSPELLQRWVQAGILNPRFCIHSWNEDSSVTEPWMYENIVANIRRSIQFRMSLIPFLYSLLVDFHRTARPIMRPLFWSFQPDVKTFEQEFEYMLGDSMLVAPVFEEGAKSRMVYLPLLPNTSLEIQDGPRSSGWFHYQSGNFYSAGKEVTVDAPLDAFLPPVFIPQGGMIPLGRFMRHVGEMPDDCRILLLFPPLIAGHGARVSGSSRSEMSLYDDDGISMKYDEEDEFWEVKIWMHTYSGSVDVKVGLTVINDRYRPHYTKVWVMVATEESKQRRIVVDGVTNPESQLDEQGRSMVAIPLPTWGSRFVNVSR</sequence>
<proteinExistence type="inferred from homology"/>
<gene>
    <name evidence="6" type="ORF">R1sor_021455</name>
</gene>
<dbReference type="InterPro" id="IPR048395">
    <property type="entry name" value="Glyco_hydro_31_C"/>
</dbReference>
<dbReference type="SUPFAM" id="SSF51011">
    <property type="entry name" value="Glycosyl hydrolase domain"/>
    <property type="match status" value="1"/>
</dbReference>
<dbReference type="Pfam" id="PF01055">
    <property type="entry name" value="Glyco_hydro_31_2nd"/>
    <property type="match status" value="1"/>
</dbReference>